<dbReference type="Proteomes" id="UP000285317">
    <property type="component" value="Chromosome"/>
</dbReference>
<accession>A0A3Q9V123</accession>
<gene>
    <name evidence="1" type="ORF">C1I64_18710</name>
</gene>
<dbReference type="Gene3D" id="1.10.10.10">
    <property type="entry name" value="Winged helix-like DNA-binding domain superfamily/Winged helix DNA-binding domain"/>
    <property type="match status" value="1"/>
</dbReference>
<dbReference type="EMBL" id="CP028137">
    <property type="protein sequence ID" value="AZZ53859.1"/>
    <property type="molecule type" value="Genomic_DNA"/>
</dbReference>
<dbReference type="InterPro" id="IPR036390">
    <property type="entry name" value="WH_DNA-bd_sf"/>
</dbReference>
<proteinExistence type="predicted"/>
<protein>
    <submittedName>
        <fullName evidence="1">Uncharacterized protein</fullName>
    </submittedName>
</protein>
<reference evidence="1 2" key="1">
    <citation type="submission" date="2018-03" db="EMBL/GenBank/DDBJ databases">
        <title>Bacteriophage NCPPB3778 and a type I-E CRISPR drive the evolution of the US Biological Select Agent, Rathayibacter toxicus.</title>
        <authorList>
            <person name="Davis E.W.II."/>
            <person name="Tabima J.F."/>
            <person name="Weisberg A.J."/>
            <person name="Dantas Lopes L."/>
            <person name="Wiseman M.S."/>
            <person name="Wiseman M.S."/>
            <person name="Pupko T."/>
            <person name="Belcher M.S."/>
            <person name="Sechler A.J."/>
            <person name="Tancos M.A."/>
            <person name="Schroeder B.K."/>
            <person name="Murray T.D."/>
            <person name="Luster D.G."/>
            <person name="Schneider W.L."/>
            <person name="Rogers E."/>
            <person name="Andreote F.D."/>
            <person name="Grunwald N.J."/>
            <person name="Putnam M.L."/>
            <person name="Chang J.H."/>
        </authorList>
    </citation>
    <scope>NUCLEOTIDE SEQUENCE [LARGE SCALE GENOMIC DNA]</scope>
    <source>
        <strain evidence="1 2">DSM 15932</strain>
    </source>
</reference>
<dbReference type="InterPro" id="IPR036388">
    <property type="entry name" value="WH-like_DNA-bd_sf"/>
</dbReference>
<organism evidence="1 2">
    <name type="scientific">Rathayibacter festucae DSM 15932</name>
    <dbReference type="NCBI Taxonomy" id="1328866"/>
    <lineage>
        <taxon>Bacteria</taxon>
        <taxon>Bacillati</taxon>
        <taxon>Actinomycetota</taxon>
        <taxon>Actinomycetes</taxon>
        <taxon>Micrococcales</taxon>
        <taxon>Microbacteriaceae</taxon>
        <taxon>Rathayibacter</taxon>
    </lineage>
</organism>
<dbReference type="RefSeq" id="WP_127888250.1">
    <property type="nucleotide sequence ID" value="NZ_CP028137.1"/>
</dbReference>
<sequence length="127" mass="13905">MPSSASSTRSRATPEEADLAVRVVGSEINRGILRSLSRAERPEQGLLFGELVEAIGPELPTGRATTTSLYRHLIELEDAGVVLGNLPREQRRGRSVQYRIVASRLEEIYARSLAYALGETARDDVSP</sequence>
<name>A0A3Q9V123_9MICO</name>
<dbReference type="KEGG" id="rfs:C1I64_18710"/>
<dbReference type="AlphaFoldDB" id="A0A3Q9V123"/>
<evidence type="ECO:0000313" key="2">
    <source>
        <dbReference type="Proteomes" id="UP000285317"/>
    </source>
</evidence>
<dbReference type="SUPFAM" id="SSF46785">
    <property type="entry name" value="Winged helix' DNA-binding domain"/>
    <property type="match status" value="1"/>
</dbReference>
<evidence type="ECO:0000313" key="1">
    <source>
        <dbReference type="EMBL" id="AZZ53859.1"/>
    </source>
</evidence>